<keyword evidence="2" id="KW-0812">Transmembrane</keyword>
<evidence type="ECO:0000313" key="3">
    <source>
        <dbReference type="EMBL" id="GEL70066.1"/>
    </source>
</evidence>
<evidence type="ECO:0000313" key="6">
    <source>
        <dbReference type="Proteomes" id="UP000321224"/>
    </source>
</evidence>
<dbReference type="InterPro" id="IPR001036">
    <property type="entry name" value="Acrflvin-R"/>
</dbReference>
<feature type="transmembrane region" description="Helical" evidence="2">
    <location>
        <begin position="432"/>
        <end position="454"/>
    </location>
</feature>
<dbReference type="EMBL" id="BJVY01000007">
    <property type="protein sequence ID" value="GEL70066.1"/>
    <property type="molecule type" value="Genomic_DNA"/>
</dbReference>
<dbReference type="SUPFAM" id="SSF82714">
    <property type="entry name" value="Multidrug efflux transporter AcrB TolC docking domain, DN and DC subdomains"/>
    <property type="match status" value="2"/>
</dbReference>
<keyword evidence="2" id="KW-0472">Membrane</keyword>
<dbReference type="Proteomes" id="UP000198717">
    <property type="component" value="Unassembled WGS sequence"/>
</dbReference>
<accession>A0A511H952</accession>
<dbReference type="GO" id="GO:0005886">
    <property type="term" value="C:plasma membrane"/>
    <property type="evidence" value="ECO:0007669"/>
    <property type="project" value="TreeGrafter"/>
</dbReference>
<gene>
    <name evidence="3" type="ORF">MVI01_18500</name>
    <name evidence="4" type="ORF">SAMN04488504_1011106</name>
</gene>
<feature type="region of interest" description="Disordered" evidence="1">
    <location>
        <begin position="1036"/>
        <end position="1064"/>
    </location>
</feature>
<feature type="transmembrane region" description="Helical" evidence="2">
    <location>
        <begin position="890"/>
        <end position="910"/>
    </location>
</feature>
<dbReference type="GO" id="GO:0042910">
    <property type="term" value="F:xenobiotic transmembrane transporter activity"/>
    <property type="evidence" value="ECO:0007669"/>
    <property type="project" value="TreeGrafter"/>
</dbReference>
<dbReference type="PANTHER" id="PTHR32063:SF0">
    <property type="entry name" value="SWARMING MOTILITY PROTEIN SWRC"/>
    <property type="match status" value="1"/>
</dbReference>
<evidence type="ECO:0000313" key="4">
    <source>
        <dbReference type="EMBL" id="SDD49327.1"/>
    </source>
</evidence>
<feature type="transmembrane region" description="Helical" evidence="2">
    <location>
        <begin position="532"/>
        <end position="558"/>
    </location>
</feature>
<evidence type="ECO:0000313" key="5">
    <source>
        <dbReference type="Proteomes" id="UP000198717"/>
    </source>
</evidence>
<keyword evidence="2" id="KW-1133">Transmembrane helix</keyword>
<keyword evidence="5" id="KW-1185">Reference proteome</keyword>
<feature type="transmembrane region" description="Helical" evidence="2">
    <location>
        <begin position="916"/>
        <end position="939"/>
    </location>
</feature>
<sequence>MFISDFAIKRPIITITSMLALVVFGLVSLGLLETDEFPDVQPPVVSVTIVYPGASPETVEREILEPIEDAIFAISGVDPKETTSIATDGLASFTVFFDFEKDIQEATQDIRDAISSKRADLPQEMEEPILTRFDPADQPIVSLTLTSEGLDVAALSLVADPTVVGELRSVPGVAQAEVVGDVAREMTVQLKPEALQAAGLSVAEVVAALQAQNLAAPVGRINAPLTEESIRLKGRLEKVEDFRTMVVASRNGQAIRLEQVADVFVGAEEPRTLALFNGAQAVGIDVLKARGYSTTEVADAVRERVQALQQRLPAGVKLEIVRDAGVRVENAVHNVQSALVEGALLTVLVVFVFLNSWRSTVITGLALPVSVLASFISVWAFGFTLNTMSLLGLTLAIGILIDDAIVVRENIVRHVEMGKDHYTASREGTSEIGLAVSATTFSIVAVFVPVAFMYGVAGQWFKPFALTIACAVLVSLFVSFSLDPMLSAYWPEPPRKENPGFITRTLNRFNAWFDRQAERYKHVIAWALDHRLVMVLVAVGSLVGALVLQGTVGGAGFVPVSDRAEVELLVETPPGSSLEYTRRKVDEVTRTLRAHPEVDYTYATIGVPLALSAPGVDQALVYVRLKPKAERDVSQDALGVQFREEMKRIGGATVSVFTSGFGGAFKQLQYELRGPDQRVLTQLAQQVQKEVAQVSGAVDVGLSTRGQKPELEVELNRGLAGQLGVTVGQVAQALRPAFAGLDVGDWVDPIGETRDVMVRLAPGARDNPNDLSQLPISVGAAAGGPPRLVPLGQVADIRQTLGPAQVTHLNRERVINVQANVQGRSLSEVGADIQKRLDGVKLPPGYTLTTGGESADQAEVFMRVFIALGMALMLMYLILVIQFGSFLDPLAILISLPLSLIGVVLALLITGDTLNLMSLIGIMLLMGIVAKNAILLIDFAKWSHEKGMPLREALIEAGRIRLRPIIMTTFALVAGMVPVAIGAGEGGDFRAPLGRAVIGGTLTSTLLTLLVIPTVYEILVDGRTWSTRMLRKLFRMKPPEQRPHVPGGGGGRGEPRPAPQARHD</sequence>
<dbReference type="PANTHER" id="PTHR32063">
    <property type="match status" value="1"/>
</dbReference>
<dbReference type="Gene3D" id="1.20.1640.10">
    <property type="entry name" value="Multidrug efflux transporter AcrB transmembrane domain"/>
    <property type="match status" value="2"/>
</dbReference>
<feature type="transmembrane region" description="Helical" evidence="2">
    <location>
        <begin position="12"/>
        <end position="32"/>
    </location>
</feature>
<dbReference type="Gene3D" id="3.30.2090.10">
    <property type="entry name" value="Multidrug efflux transporter AcrB TolC docking domain, DN and DC subdomains"/>
    <property type="match status" value="2"/>
</dbReference>
<feature type="transmembrane region" description="Helical" evidence="2">
    <location>
        <begin position="361"/>
        <end position="382"/>
    </location>
</feature>
<feature type="transmembrane region" description="Helical" evidence="2">
    <location>
        <begin position="960"/>
        <end position="984"/>
    </location>
</feature>
<evidence type="ECO:0000256" key="1">
    <source>
        <dbReference type="SAM" id="MobiDB-lite"/>
    </source>
</evidence>
<feature type="transmembrane region" description="Helical" evidence="2">
    <location>
        <begin position="996"/>
        <end position="1019"/>
    </location>
</feature>
<dbReference type="Gene3D" id="3.30.70.1320">
    <property type="entry name" value="Multidrug efflux transporter AcrB pore domain like"/>
    <property type="match status" value="1"/>
</dbReference>
<reference evidence="4 5" key="1">
    <citation type="submission" date="2016-10" db="EMBL/GenBank/DDBJ databases">
        <authorList>
            <person name="Varghese N."/>
            <person name="Submissions S."/>
        </authorList>
    </citation>
    <scope>NUCLEOTIDE SEQUENCE [LARGE SCALE GENOMIC DNA]</scope>
    <source>
        <strain evidence="4 5">DSM 2260</strain>
    </source>
</reference>
<dbReference type="SUPFAM" id="SSF82866">
    <property type="entry name" value="Multidrug efflux transporter AcrB transmembrane domain"/>
    <property type="match status" value="2"/>
</dbReference>
<comment type="caution">
    <text evidence="3">The sequence shown here is derived from an EMBL/GenBank/DDBJ whole genome shotgun (WGS) entry which is preliminary data.</text>
</comment>
<reference evidence="3 6" key="2">
    <citation type="submission" date="2019-07" db="EMBL/GenBank/DDBJ databases">
        <title>Whole genome shotgun sequence of Myxococcus virescens NBRC 100334.</title>
        <authorList>
            <person name="Hosoyama A."/>
            <person name="Uohara A."/>
            <person name="Ohji S."/>
            <person name="Ichikawa N."/>
        </authorList>
    </citation>
    <scope>NUCLEOTIDE SEQUENCE [LARGE SCALE GENOMIC DNA]</scope>
    <source>
        <strain evidence="3 6">NBRC 100334</strain>
    </source>
</reference>
<organism evidence="3 6">
    <name type="scientific">Myxococcus virescens</name>
    <dbReference type="NCBI Taxonomy" id="83456"/>
    <lineage>
        <taxon>Bacteria</taxon>
        <taxon>Pseudomonadati</taxon>
        <taxon>Myxococcota</taxon>
        <taxon>Myxococcia</taxon>
        <taxon>Myxococcales</taxon>
        <taxon>Cystobacterineae</taxon>
        <taxon>Myxococcaceae</taxon>
        <taxon>Myxococcus</taxon>
    </lineage>
</organism>
<name>A0A511H952_9BACT</name>
<feature type="transmembrane region" description="Helical" evidence="2">
    <location>
        <begin position="335"/>
        <end position="354"/>
    </location>
</feature>
<dbReference type="Proteomes" id="UP000321224">
    <property type="component" value="Unassembled WGS sequence"/>
</dbReference>
<dbReference type="Gene3D" id="3.30.70.1430">
    <property type="entry name" value="Multidrug efflux transporter AcrB pore domain"/>
    <property type="match status" value="2"/>
</dbReference>
<feature type="transmembrane region" description="Helical" evidence="2">
    <location>
        <begin position="388"/>
        <end position="411"/>
    </location>
</feature>
<protein>
    <submittedName>
        <fullName evidence="3">Acriflavine resistance protein B</fullName>
    </submittedName>
    <submittedName>
        <fullName evidence="4">Hydrophobic/amphiphilic exporter-1, HAE1 family</fullName>
    </submittedName>
</protein>
<dbReference type="PRINTS" id="PR00702">
    <property type="entry name" value="ACRIFLAVINRP"/>
</dbReference>
<dbReference type="AlphaFoldDB" id="A0A511H952"/>
<dbReference type="RefSeq" id="WP_090486427.1">
    <property type="nucleotide sequence ID" value="NZ_BJVY01000007.1"/>
</dbReference>
<dbReference type="Gene3D" id="3.30.70.1440">
    <property type="entry name" value="Multidrug efflux transporter AcrB pore domain"/>
    <property type="match status" value="1"/>
</dbReference>
<feature type="transmembrane region" description="Helical" evidence="2">
    <location>
        <begin position="460"/>
        <end position="482"/>
    </location>
</feature>
<dbReference type="Pfam" id="PF00873">
    <property type="entry name" value="ACR_tran"/>
    <property type="match status" value="1"/>
</dbReference>
<evidence type="ECO:0000256" key="2">
    <source>
        <dbReference type="SAM" id="Phobius"/>
    </source>
</evidence>
<dbReference type="InterPro" id="IPR027463">
    <property type="entry name" value="AcrB_DN_DC_subdom"/>
</dbReference>
<feature type="transmembrane region" description="Helical" evidence="2">
    <location>
        <begin position="860"/>
        <end position="883"/>
    </location>
</feature>
<proteinExistence type="predicted"/>
<dbReference type="SUPFAM" id="SSF82693">
    <property type="entry name" value="Multidrug efflux transporter AcrB pore domain, PN1, PN2, PC1 and PC2 subdomains"/>
    <property type="match status" value="3"/>
</dbReference>
<dbReference type="EMBL" id="FNAJ01000001">
    <property type="protein sequence ID" value="SDD49327.1"/>
    <property type="molecule type" value="Genomic_DNA"/>
</dbReference>